<evidence type="ECO:0000256" key="1">
    <source>
        <dbReference type="ARBA" id="ARBA00006594"/>
    </source>
</evidence>
<keyword evidence="6" id="KW-0680">Restriction system</keyword>
<accession>A0A3A1YIB7</accession>
<keyword evidence="5" id="KW-0949">S-adenosyl-L-methionine</keyword>
<dbReference type="SUPFAM" id="SSF53335">
    <property type="entry name" value="S-adenosyl-L-methionine-dependent methyltransferases"/>
    <property type="match status" value="1"/>
</dbReference>
<evidence type="ECO:0000256" key="4">
    <source>
        <dbReference type="ARBA" id="ARBA00022679"/>
    </source>
</evidence>
<evidence type="ECO:0000313" key="11">
    <source>
        <dbReference type="EMBL" id="RIY37902.1"/>
    </source>
</evidence>
<evidence type="ECO:0000259" key="10">
    <source>
        <dbReference type="Pfam" id="PF12161"/>
    </source>
</evidence>
<evidence type="ECO:0000259" key="9">
    <source>
        <dbReference type="Pfam" id="PF02384"/>
    </source>
</evidence>
<sequence>MAKYNQAEQKQIQDQSSQLWKIANKLRGSMDASEYKNYILGLLFYRYLSERFEEKLPELGISYEQYESEYADLIQDHAFISQVYTQIGYLIAPKFAWKKIIAAVQEATAQADLFAEMFKNFRDLTAQVNLVADIEPTVKANAEALKDIFNDIDANSNRLGATAAARTKLLSDLVLLINDLEYRSDDKRDLLGDIYENQIKLFAENMGKKAGEFYTPHNVSRVLAKIVTSDLTAKRLQGSKKQEQAFNIYDPTCGSGSLLLTVQDEFEKVQLAAKTKSQTSVPVHFYGQELNQTTYSLARMNLMMHNVELANIHLNNADTLDTDWPLTSKHEPQKFDAIVSNPPYSAHWDPTGRLEDPRFAEYGRPAPKTYADFAFVLHSLYHLADNGKFAVVLPHGVLFRGGDEGVIRRCLIEKNYIDAVIGLPKNLFFATTIPTVIIVLRKDRGKNKDVLFIDASKDFEKGKKQNLLPESAIERIIDTYLKRASVDKYSALVSFETLKENDFTLNIPRYVDTFEEEEPIDLEQVIRDIHATKLRLADIEQQINEQLKDLGVDVEAIIAAKE</sequence>
<gene>
    <name evidence="11" type="ORF">CKF58_04470</name>
</gene>
<proteinExistence type="inferred from homology"/>
<dbReference type="InterPro" id="IPR002052">
    <property type="entry name" value="DNA_methylase_N6_adenine_CS"/>
</dbReference>
<comment type="similarity">
    <text evidence="1">Belongs to the N(4)/N(6)-methyltransferase family.</text>
</comment>
<dbReference type="InterPro" id="IPR038333">
    <property type="entry name" value="T1MK-like_N_sf"/>
</dbReference>
<dbReference type="Proteomes" id="UP000265916">
    <property type="component" value="Unassembled WGS sequence"/>
</dbReference>
<feature type="coiled-coil region" evidence="8">
    <location>
        <begin position="522"/>
        <end position="549"/>
    </location>
</feature>
<dbReference type="Pfam" id="PF02384">
    <property type="entry name" value="N6_Mtase"/>
    <property type="match status" value="1"/>
</dbReference>
<dbReference type="EMBL" id="NRJG01000073">
    <property type="protein sequence ID" value="RIY37902.1"/>
    <property type="molecule type" value="Genomic_DNA"/>
</dbReference>
<name>A0A3A1YIB7_9GAMM</name>
<dbReference type="EC" id="2.1.1.72" evidence="2"/>
<dbReference type="NCBIfam" id="TIGR00497">
    <property type="entry name" value="hsdM"/>
    <property type="match status" value="1"/>
</dbReference>
<dbReference type="Gene3D" id="3.40.50.150">
    <property type="entry name" value="Vaccinia Virus protein VP39"/>
    <property type="match status" value="1"/>
</dbReference>
<dbReference type="GO" id="GO:0032259">
    <property type="term" value="P:methylation"/>
    <property type="evidence" value="ECO:0007669"/>
    <property type="project" value="UniProtKB-KW"/>
</dbReference>
<keyword evidence="3" id="KW-0489">Methyltransferase</keyword>
<dbReference type="PANTHER" id="PTHR42933:SF1">
    <property type="entry name" value="SITE-SPECIFIC DNA-METHYLTRANSFERASE (ADENINE-SPECIFIC)"/>
    <property type="match status" value="1"/>
</dbReference>
<dbReference type="OrthoDB" id="9784823at2"/>
<dbReference type="InterPro" id="IPR003356">
    <property type="entry name" value="DNA_methylase_A-5"/>
</dbReference>
<keyword evidence="8" id="KW-0175">Coiled coil</keyword>
<keyword evidence="4" id="KW-0808">Transferase</keyword>
<dbReference type="AlphaFoldDB" id="A0A3A1YIB7"/>
<dbReference type="InterPro" id="IPR051537">
    <property type="entry name" value="DNA_Adenine_Mtase"/>
</dbReference>
<feature type="domain" description="DNA methylase adenine-specific" evidence="9">
    <location>
        <begin position="187"/>
        <end position="518"/>
    </location>
</feature>
<dbReference type="Pfam" id="PF12161">
    <property type="entry name" value="HsdM_N"/>
    <property type="match status" value="1"/>
</dbReference>
<evidence type="ECO:0000256" key="6">
    <source>
        <dbReference type="ARBA" id="ARBA00022747"/>
    </source>
</evidence>
<comment type="catalytic activity">
    <reaction evidence="7">
        <text>a 2'-deoxyadenosine in DNA + S-adenosyl-L-methionine = an N(6)-methyl-2'-deoxyadenosine in DNA + S-adenosyl-L-homocysteine + H(+)</text>
        <dbReference type="Rhea" id="RHEA:15197"/>
        <dbReference type="Rhea" id="RHEA-COMP:12418"/>
        <dbReference type="Rhea" id="RHEA-COMP:12419"/>
        <dbReference type="ChEBI" id="CHEBI:15378"/>
        <dbReference type="ChEBI" id="CHEBI:57856"/>
        <dbReference type="ChEBI" id="CHEBI:59789"/>
        <dbReference type="ChEBI" id="CHEBI:90615"/>
        <dbReference type="ChEBI" id="CHEBI:90616"/>
        <dbReference type="EC" id="2.1.1.72"/>
    </reaction>
</comment>
<dbReference type="GO" id="GO:0003677">
    <property type="term" value="F:DNA binding"/>
    <property type="evidence" value="ECO:0007669"/>
    <property type="project" value="InterPro"/>
</dbReference>
<dbReference type="RefSeq" id="WP_119531395.1">
    <property type="nucleotide sequence ID" value="NZ_JBHSSP010000022.1"/>
</dbReference>
<dbReference type="PRINTS" id="PR00507">
    <property type="entry name" value="N12N6MTFRASE"/>
</dbReference>
<evidence type="ECO:0000256" key="7">
    <source>
        <dbReference type="ARBA" id="ARBA00047942"/>
    </source>
</evidence>
<dbReference type="InterPro" id="IPR004546">
    <property type="entry name" value="Restrct_endonuc_T1M"/>
</dbReference>
<dbReference type="PROSITE" id="PS00092">
    <property type="entry name" value="N6_MTASE"/>
    <property type="match status" value="1"/>
</dbReference>
<protein>
    <recommendedName>
        <fullName evidence="2">site-specific DNA-methyltransferase (adenine-specific)</fullName>
        <ecNumber evidence="2">2.1.1.72</ecNumber>
    </recommendedName>
</protein>
<keyword evidence="12" id="KW-1185">Reference proteome</keyword>
<dbReference type="GO" id="GO:0008170">
    <property type="term" value="F:N-methyltransferase activity"/>
    <property type="evidence" value="ECO:0007669"/>
    <property type="project" value="InterPro"/>
</dbReference>
<dbReference type="InterPro" id="IPR022749">
    <property type="entry name" value="D12N6_MeTrfase_N"/>
</dbReference>
<dbReference type="Gene3D" id="1.20.1260.30">
    <property type="match status" value="1"/>
</dbReference>
<dbReference type="PANTHER" id="PTHR42933">
    <property type="entry name" value="SLR6095 PROTEIN"/>
    <property type="match status" value="1"/>
</dbReference>
<comment type="caution">
    <text evidence="11">The sequence shown here is derived from an EMBL/GenBank/DDBJ whole genome shotgun (WGS) entry which is preliminary data.</text>
</comment>
<dbReference type="GO" id="GO:0009007">
    <property type="term" value="F:site-specific DNA-methyltransferase (adenine-specific) activity"/>
    <property type="evidence" value="ECO:0007669"/>
    <property type="project" value="UniProtKB-EC"/>
</dbReference>
<evidence type="ECO:0000256" key="2">
    <source>
        <dbReference type="ARBA" id="ARBA00011900"/>
    </source>
</evidence>
<evidence type="ECO:0000313" key="12">
    <source>
        <dbReference type="Proteomes" id="UP000265916"/>
    </source>
</evidence>
<reference evidence="11 12" key="1">
    <citation type="submission" date="2017-08" db="EMBL/GenBank/DDBJ databases">
        <title>Reclassification of Bisgaard taxon 37 and 44.</title>
        <authorList>
            <person name="Christensen H."/>
        </authorList>
    </citation>
    <scope>NUCLEOTIDE SEQUENCE [LARGE SCALE GENOMIC DNA]</scope>
    <source>
        <strain evidence="11 12">111</strain>
    </source>
</reference>
<evidence type="ECO:0000256" key="8">
    <source>
        <dbReference type="SAM" id="Coils"/>
    </source>
</evidence>
<evidence type="ECO:0000256" key="5">
    <source>
        <dbReference type="ARBA" id="ARBA00022691"/>
    </source>
</evidence>
<evidence type="ECO:0000256" key="3">
    <source>
        <dbReference type="ARBA" id="ARBA00022603"/>
    </source>
</evidence>
<organism evidence="11 12">
    <name type="scientific">Psittacicella hinzii</name>
    <dbReference type="NCBI Taxonomy" id="2028575"/>
    <lineage>
        <taxon>Bacteria</taxon>
        <taxon>Pseudomonadati</taxon>
        <taxon>Pseudomonadota</taxon>
        <taxon>Gammaproteobacteria</taxon>
        <taxon>Pasteurellales</taxon>
        <taxon>Psittacicellaceae</taxon>
        <taxon>Psittacicella</taxon>
    </lineage>
</organism>
<feature type="domain" description="N6 adenine-specific DNA methyltransferase N-terminal" evidence="10">
    <location>
        <begin position="17"/>
        <end position="174"/>
    </location>
</feature>
<dbReference type="GO" id="GO:0009307">
    <property type="term" value="P:DNA restriction-modification system"/>
    <property type="evidence" value="ECO:0007669"/>
    <property type="project" value="UniProtKB-KW"/>
</dbReference>
<dbReference type="InterPro" id="IPR029063">
    <property type="entry name" value="SAM-dependent_MTases_sf"/>
</dbReference>